<feature type="transmembrane region" description="Helical" evidence="1">
    <location>
        <begin position="240"/>
        <end position="260"/>
    </location>
</feature>
<organism evidence="2 3">
    <name type="scientific">Vagococcus acidifermentans</name>
    <dbReference type="NCBI Taxonomy" id="564710"/>
    <lineage>
        <taxon>Bacteria</taxon>
        <taxon>Bacillati</taxon>
        <taxon>Bacillota</taxon>
        <taxon>Bacilli</taxon>
        <taxon>Lactobacillales</taxon>
        <taxon>Enterococcaceae</taxon>
        <taxon>Vagococcus</taxon>
    </lineage>
</organism>
<keyword evidence="1" id="KW-0472">Membrane</keyword>
<feature type="transmembrane region" description="Helical" evidence="1">
    <location>
        <begin position="171"/>
        <end position="191"/>
    </location>
</feature>
<feature type="transmembrane region" description="Helical" evidence="1">
    <location>
        <begin position="107"/>
        <end position="132"/>
    </location>
</feature>
<accession>A0A430AZB0</accession>
<feature type="transmembrane region" description="Helical" evidence="1">
    <location>
        <begin position="373"/>
        <end position="393"/>
    </location>
</feature>
<evidence type="ECO:0008006" key="4">
    <source>
        <dbReference type="Google" id="ProtNLM"/>
    </source>
</evidence>
<feature type="transmembrane region" description="Helical" evidence="1">
    <location>
        <begin position="315"/>
        <end position="332"/>
    </location>
</feature>
<keyword evidence="1" id="KW-1133">Transmembrane helix</keyword>
<keyword evidence="1" id="KW-0812">Transmembrane</keyword>
<dbReference type="EMBL" id="NGKC01000003">
    <property type="protein sequence ID" value="RSU13402.1"/>
    <property type="molecule type" value="Genomic_DNA"/>
</dbReference>
<comment type="caution">
    <text evidence="2">The sequence shown here is derived from an EMBL/GenBank/DDBJ whole genome shotgun (WGS) entry which is preliminary data.</text>
</comment>
<dbReference type="Pfam" id="PF07613">
    <property type="entry name" value="DUF1576"/>
    <property type="match status" value="2"/>
</dbReference>
<evidence type="ECO:0000313" key="3">
    <source>
        <dbReference type="Proteomes" id="UP000286773"/>
    </source>
</evidence>
<feature type="transmembrane region" description="Helical" evidence="1">
    <location>
        <begin position="203"/>
        <end position="220"/>
    </location>
</feature>
<dbReference type="Proteomes" id="UP000286773">
    <property type="component" value="Unassembled WGS sequence"/>
</dbReference>
<sequence length="436" mass="47167">MENGASKNSFTFQLLSNLKCHTPNTIYILTFIYSSILILLGFMVERPENLLSGLYQITFNPGNLLTDYIEIANLGSALVNSGLTTIVSIFIIWFSKAPQTGLLTASLYTMCGFSFFGKNLLNSLPIILGVYLFSKYNKKPFANYILPSLFGTSLAPAVSMLAFGFDLPIGLGLFVGILAGLAIGFILPPLANHFVAFHRGFNLFNLGFTGGMVGMLYAAILRAFNLEIGTVSRISSGNNLFLAMLLSITCLFLCLLGFYYNDKSFRHYNALFVSHKNHMTDFTVDEGPGLALFNMGTVGLIGIAYIFLVGGNLDGPVVGALFTLIGFSAYRVQPFNYLPVLAGVFLASLFTNVETSSTGVLVAALFSSTLAPISSYYGIFAGIIAGALNLVLVNNVGILHGGVNLYNNGFSGGFVAAFLVPVLDKLQHKNWRKQLF</sequence>
<proteinExistence type="predicted"/>
<feature type="transmembrane region" description="Helical" evidence="1">
    <location>
        <begin position="77"/>
        <end position="95"/>
    </location>
</feature>
<feature type="transmembrane region" description="Helical" evidence="1">
    <location>
        <begin position="144"/>
        <end position="165"/>
    </location>
</feature>
<gene>
    <name evidence="2" type="ORF">CBF27_04280</name>
</gene>
<feature type="transmembrane region" description="Helical" evidence="1">
    <location>
        <begin position="289"/>
        <end position="309"/>
    </location>
</feature>
<dbReference type="AlphaFoldDB" id="A0A430AZB0"/>
<feature type="transmembrane region" description="Helical" evidence="1">
    <location>
        <begin position="405"/>
        <end position="423"/>
    </location>
</feature>
<feature type="transmembrane region" description="Helical" evidence="1">
    <location>
        <begin position="25"/>
        <end position="44"/>
    </location>
</feature>
<protein>
    <recommendedName>
        <fullName evidence="4">DUF1576 domain-containing protein</fullName>
    </recommendedName>
</protein>
<reference evidence="2 3" key="1">
    <citation type="submission" date="2017-05" db="EMBL/GenBank/DDBJ databases">
        <title>Vagococcus spp. assemblies.</title>
        <authorList>
            <person name="Gulvik C.A."/>
        </authorList>
    </citation>
    <scope>NUCLEOTIDE SEQUENCE [LARGE SCALE GENOMIC DNA]</scope>
    <source>
        <strain evidence="2 3">LMG 24798</strain>
    </source>
</reference>
<dbReference type="RefSeq" id="WP_126812723.1">
    <property type="nucleotide sequence ID" value="NZ_NGKC01000003.1"/>
</dbReference>
<feature type="transmembrane region" description="Helical" evidence="1">
    <location>
        <begin position="344"/>
        <end position="367"/>
    </location>
</feature>
<evidence type="ECO:0000313" key="2">
    <source>
        <dbReference type="EMBL" id="RSU13402.1"/>
    </source>
</evidence>
<keyword evidence="3" id="KW-1185">Reference proteome</keyword>
<dbReference type="InterPro" id="IPR011470">
    <property type="entry name" value="DUF1576"/>
</dbReference>
<dbReference type="OrthoDB" id="9776502at2"/>
<evidence type="ECO:0000256" key="1">
    <source>
        <dbReference type="SAM" id="Phobius"/>
    </source>
</evidence>
<name>A0A430AZB0_9ENTE</name>